<dbReference type="AlphaFoldDB" id="A0ABD2D8D5"/>
<evidence type="ECO:0000259" key="12">
    <source>
        <dbReference type="Pfam" id="PF25491"/>
    </source>
</evidence>
<evidence type="ECO:0000256" key="6">
    <source>
        <dbReference type="ARBA" id="ARBA00022833"/>
    </source>
</evidence>
<dbReference type="Pfam" id="PF25491">
    <property type="entry name" value="CCHC_BCL-11A"/>
    <property type="match status" value="1"/>
</dbReference>
<evidence type="ECO:0000256" key="4">
    <source>
        <dbReference type="ARBA" id="ARBA00022737"/>
    </source>
</evidence>
<organism evidence="13 14">
    <name type="scientific">Daubentonia madagascariensis</name>
    <name type="common">Aye-aye</name>
    <name type="synonym">Sciurus madagascariensis</name>
    <dbReference type="NCBI Taxonomy" id="31869"/>
    <lineage>
        <taxon>Eukaryota</taxon>
        <taxon>Metazoa</taxon>
        <taxon>Chordata</taxon>
        <taxon>Craniata</taxon>
        <taxon>Vertebrata</taxon>
        <taxon>Euteleostomi</taxon>
        <taxon>Mammalia</taxon>
        <taxon>Eutheria</taxon>
        <taxon>Euarchontoglires</taxon>
        <taxon>Primates</taxon>
        <taxon>Strepsirrhini</taxon>
        <taxon>Chiromyiformes</taxon>
        <taxon>Daubentoniidae</taxon>
        <taxon>Daubentonia</taxon>
    </lineage>
</organism>
<dbReference type="EMBL" id="JBFSEQ010000013">
    <property type="protein sequence ID" value="KAL2763097.1"/>
    <property type="molecule type" value="Genomic_DNA"/>
</dbReference>
<gene>
    <name evidence="13" type="ORF">WCI35_031551</name>
</gene>
<dbReference type="GO" id="GO:0005634">
    <property type="term" value="C:nucleus"/>
    <property type="evidence" value="ECO:0007669"/>
    <property type="project" value="UniProtKB-SubCell"/>
</dbReference>
<dbReference type="InterPro" id="IPR057448">
    <property type="entry name" value="BCL-11A_Znf_CCHC"/>
</dbReference>
<feature type="region of interest" description="Disordered" evidence="11">
    <location>
        <begin position="1"/>
        <end position="77"/>
    </location>
</feature>
<evidence type="ECO:0000256" key="5">
    <source>
        <dbReference type="ARBA" id="ARBA00022771"/>
    </source>
</evidence>
<keyword evidence="14" id="KW-1185">Reference proteome</keyword>
<dbReference type="Proteomes" id="UP001610411">
    <property type="component" value="Unassembled WGS sequence"/>
</dbReference>
<keyword evidence="3" id="KW-0479">Metal-binding</keyword>
<sequence>MSRRKAGSTPRRVNPEPAANPDEEMEMPDLVIDVKPEPDARPLQAPWPGPFSPKEMSAPGRFGGEPRSSPGPMPAGAAFLALGARNPWALWTPLTPSPPDRQPWTDKHPDLLTCGRCLQTFPLEAITAFMDHKKLGCQLFRGPSPCQGS</sequence>
<feature type="non-terminal residue" evidence="13">
    <location>
        <position position="149"/>
    </location>
</feature>
<dbReference type="InterPro" id="IPR051497">
    <property type="entry name" value="Dev/Hematopoietic_TF"/>
</dbReference>
<evidence type="ECO:0000256" key="2">
    <source>
        <dbReference type="ARBA" id="ARBA00022499"/>
    </source>
</evidence>
<keyword evidence="8" id="KW-0805">Transcription regulation</keyword>
<comment type="subcellular location">
    <subcellularLocation>
        <location evidence="1">Nucleus</location>
    </subcellularLocation>
</comment>
<keyword evidence="7" id="KW-0832">Ubl conjugation</keyword>
<evidence type="ECO:0000256" key="10">
    <source>
        <dbReference type="ARBA" id="ARBA00023242"/>
    </source>
</evidence>
<protein>
    <submittedName>
        <fullName evidence="13">Zinc finger protein 296</fullName>
    </submittedName>
</protein>
<keyword evidence="2" id="KW-1017">Isopeptide bond</keyword>
<reference evidence="13 14" key="1">
    <citation type="journal article" date="2024" name="G3 (Bethesda)">
        <title>A hybrid genome assembly of the endangered aye-aye (Daubentonia madagascariensis).</title>
        <authorList>
            <person name="Versoza C.J."/>
            <person name="Pfeifer S.P."/>
        </authorList>
    </citation>
    <scope>NUCLEOTIDE SEQUENCE [LARGE SCALE GENOMIC DNA]</scope>
    <source>
        <strain evidence="13">6821</strain>
    </source>
</reference>
<comment type="caution">
    <text evidence="13">The sequence shown here is derived from an EMBL/GenBank/DDBJ whole genome shotgun (WGS) entry which is preliminary data.</text>
</comment>
<name>A0ABD2D8D5_DAUMA</name>
<evidence type="ECO:0000256" key="7">
    <source>
        <dbReference type="ARBA" id="ARBA00022843"/>
    </source>
</evidence>
<feature type="domain" description="BCL-11A-like CCHC zinc finger" evidence="12">
    <location>
        <begin position="111"/>
        <end position="138"/>
    </location>
</feature>
<evidence type="ECO:0000256" key="8">
    <source>
        <dbReference type="ARBA" id="ARBA00023015"/>
    </source>
</evidence>
<dbReference type="PANTHER" id="PTHR45993">
    <property type="entry name" value="B-CELL LYMPHOMA/LEUKEMIA 11"/>
    <property type="match status" value="1"/>
</dbReference>
<proteinExistence type="predicted"/>
<keyword evidence="4" id="KW-0677">Repeat</keyword>
<evidence type="ECO:0000313" key="14">
    <source>
        <dbReference type="Proteomes" id="UP001610411"/>
    </source>
</evidence>
<keyword evidence="5" id="KW-0863">Zinc-finger</keyword>
<keyword evidence="6" id="KW-0862">Zinc</keyword>
<evidence type="ECO:0000256" key="3">
    <source>
        <dbReference type="ARBA" id="ARBA00022723"/>
    </source>
</evidence>
<evidence type="ECO:0000313" key="13">
    <source>
        <dbReference type="EMBL" id="KAL2763097.1"/>
    </source>
</evidence>
<accession>A0ABD2D8D5</accession>
<evidence type="ECO:0000256" key="11">
    <source>
        <dbReference type="SAM" id="MobiDB-lite"/>
    </source>
</evidence>
<dbReference type="GO" id="GO:0008270">
    <property type="term" value="F:zinc ion binding"/>
    <property type="evidence" value="ECO:0007669"/>
    <property type="project" value="UniProtKB-KW"/>
</dbReference>
<keyword evidence="10" id="KW-0539">Nucleus</keyword>
<dbReference type="PANTHER" id="PTHR45993:SF2">
    <property type="entry name" value="ZINC FINGER PROTEIN 296"/>
    <property type="match status" value="1"/>
</dbReference>
<keyword evidence="9" id="KW-0804">Transcription</keyword>
<evidence type="ECO:0000256" key="1">
    <source>
        <dbReference type="ARBA" id="ARBA00004123"/>
    </source>
</evidence>
<evidence type="ECO:0000256" key="9">
    <source>
        <dbReference type="ARBA" id="ARBA00023163"/>
    </source>
</evidence>